<organism evidence="4 5">
    <name type="scientific">Pseudomonas saponiphila</name>
    <dbReference type="NCBI Taxonomy" id="556534"/>
    <lineage>
        <taxon>Bacteria</taxon>
        <taxon>Pseudomonadati</taxon>
        <taxon>Pseudomonadota</taxon>
        <taxon>Gammaproteobacteria</taxon>
        <taxon>Pseudomonadales</taxon>
        <taxon>Pseudomonadaceae</taxon>
        <taxon>Pseudomonas</taxon>
    </lineage>
</organism>
<reference evidence="5" key="1">
    <citation type="submission" date="2016-10" db="EMBL/GenBank/DDBJ databases">
        <authorList>
            <person name="Varghese N."/>
            <person name="Submissions S."/>
        </authorList>
    </citation>
    <scope>NUCLEOTIDE SEQUENCE [LARGE SCALE GENOMIC DNA]</scope>
    <source>
        <strain evidence="5">DSM 9751</strain>
    </source>
</reference>
<evidence type="ECO:0000259" key="3">
    <source>
        <dbReference type="PROSITE" id="PS51186"/>
    </source>
</evidence>
<dbReference type="AlphaFoldDB" id="A0A1H4X2Z0"/>
<keyword evidence="5" id="KW-1185">Reference proteome</keyword>
<dbReference type="InterPro" id="IPR000182">
    <property type="entry name" value="GNAT_dom"/>
</dbReference>
<dbReference type="RefSeq" id="WP_092319719.1">
    <property type="nucleotide sequence ID" value="NZ_FNTJ01000002.1"/>
</dbReference>
<dbReference type="SUPFAM" id="SSF55729">
    <property type="entry name" value="Acyl-CoA N-acyltransferases (Nat)"/>
    <property type="match status" value="1"/>
</dbReference>
<dbReference type="Proteomes" id="UP000198982">
    <property type="component" value="Unassembled WGS sequence"/>
</dbReference>
<gene>
    <name evidence="4" type="ORF">SAMN05216178_5753</name>
</gene>
<dbReference type="Pfam" id="PF13508">
    <property type="entry name" value="Acetyltransf_7"/>
    <property type="match status" value="1"/>
</dbReference>
<keyword evidence="1 4" id="KW-0808">Transferase</keyword>
<dbReference type="InterPro" id="IPR050832">
    <property type="entry name" value="Bact_Acetyltransf"/>
</dbReference>
<keyword evidence="2" id="KW-0012">Acyltransferase</keyword>
<sequence length="155" mass="17143">MLIRKAHSGDAQRVFDIRNQAINHQCVGHYPEADLAVWTRGELSDYFIEVVANTGHVAVIDNQVTASGLLDLETGQVDAVFVDPACMGRGIGRRMMDYLEQQALQAGLSHLILDSTLNAADFYRRCGFVGERIAQYQSPRGLTLACVPMIKHLAR</sequence>
<evidence type="ECO:0000313" key="5">
    <source>
        <dbReference type="Proteomes" id="UP000198982"/>
    </source>
</evidence>
<dbReference type="PANTHER" id="PTHR43877">
    <property type="entry name" value="AMINOALKYLPHOSPHONATE N-ACETYLTRANSFERASE-RELATED-RELATED"/>
    <property type="match status" value="1"/>
</dbReference>
<dbReference type="PANTHER" id="PTHR43877:SF2">
    <property type="entry name" value="AMINOALKYLPHOSPHONATE N-ACETYLTRANSFERASE-RELATED"/>
    <property type="match status" value="1"/>
</dbReference>
<evidence type="ECO:0000313" key="4">
    <source>
        <dbReference type="EMBL" id="SEC99943.1"/>
    </source>
</evidence>
<dbReference type="Gene3D" id="3.40.630.30">
    <property type="match status" value="1"/>
</dbReference>
<accession>A0A1H4X2Z0</accession>
<dbReference type="EMBL" id="FNTJ01000002">
    <property type="protein sequence ID" value="SEC99943.1"/>
    <property type="molecule type" value="Genomic_DNA"/>
</dbReference>
<dbReference type="InterPro" id="IPR016181">
    <property type="entry name" value="Acyl_CoA_acyltransferase"/>
</dbReference>
<dbReference type="CDD" id="cd04301">
    <property type="entry name" value="NAT_SF"/>
    <property type="match status" value="1"/>
</dbReference>
<dbReference type="PROSITE" id="PS51186">
    <property type="entry name" value="GNAT"/>
    <property type="match status" value="1"/>
</dbReference>
<protein>
    <submittedName>
        <fullName evidence="4">Acetyltransferase (GNAT) domain-containing protein</fullName>
    </submittedName>
</protein>
<evidence type="ECO:0000256" key="1">
    <source>
        <dbReference type="ARBA" id="ARBA00022679"/>
    </source>
</evidence>
<evidence type="ECO:0000256" key="2">
    <source>
        <dbReference type="ARBA" id="ARBA00023315"/>
    </source>
</evidence>
<feature type="domain" description="N-acetyltransferase" evidence="3">
    <location>
        <begin position="1"/>
        <end position="154"/>
    </location>
</feature>
<proteinExistence type="predicted"/>
<name>A0A1H4X2Z0_9PSED</name>
<dbReference type="GO" id="GO:0016747">
    <property type="term" value="F:acyltransferase activity, transferring groups other than amino-acyl groups"/>
    <property type="evidence" value="ECO:0007669"/>
    <property type="project" value="InterPro"/>
</dbReference>